<dbReference type="GeneID" id="108050795"/>
<evidence type="ECO:0000313" key="1">
    <source>
        <dbReference type="EnsemblMetazoa" id="XP_016988157.1"/>
    </source>
</evidence>
<evidence type="ECO:0000313" key="3">
    <source>
        <dbReference type="RefSeq" id="XP_016988157.1"/>
    </source>
</evidence>
<protein>
    <submittedName>
        <fullName evidence="3">Uncharacterized protein LOC108050795</fullName>
    </submittedName>
</protein>
<sequence>MYSLLSCTKMLCAGLMQRKLSLGLSQTLSLIPKKLYSEEKKPPNVFLWGGGLGKLQGGLKEEEYFISLTQNLMCKMRDKKDPVDYMPNWDEFQKTLDHASLGSSSFMNKHKNVLEEAFFLNETADDFKVLHDRAQEDPEVINNTTTILELKSDPQNTK</sequence>
<accession>A0A6P4FDI9</accession>
<dbReference type="RefSeq" id="XP_016988157.1">
    <property type="nucleotide sequence ID" value="XM_017132668.1"/>
</dbReference>
<keyword evidence="2" id="KW-1185">Reference proteome</keyword>
<reference evidence="1" key="3">
    <citation type="submission" date="2025-05" db="UniProtKB">
        <authorList>
            <consortium name="EnsemblMetazoa"/>
        </authorList>
    </citation>
    <scope>IDENTIFICATION</scope>
</reference>
<evidence type="ECO:0000313" key="2">
    <source>
        <dbReference type="Proteomes" id="UP001652680"/>
    </source>
</evidence>
<proteinExistence type="predicted"/>
<dbReference type="OrthoDB" id="7881106at2759"/>
<dbReference type="Proteomes" id="UP001652680">
    <property type="component" value="Unassembled WGS sequence"/>
</dbReference>
<dbReference type="AlphaFoldDB" id="A0A6P4FDI9"/>
<reference evidence="3" key="2">
    <citation type="submission" date="2025-04" db="UniProtKB">
        <authorList>
            <consortium name="RefSeq"/>
        </authorList>
    </citation>
    <scope>IDENTIFICATION</scope>
</reference>
<name>A0A6P4FDI9_DRORH</name>
<dbReference type="EnsemblMetazoa" id="XM_017132668.2">
    <property type="protein sequence ID" value="XP_016988157.1"/>
    <property type="gene ID" value="LOC108050795"/>
</dbReference>
<gene>
    <name evidence="3" type="primary">LOC108050795</name>
    <name evidence="1" type="synonym">108050795</name>
</gene>
<organism evidence="3">
    <name type="scientific">Drosophila rhopaloa</name>
    <name type="common">Fruit fly</name>
    <dbReference type="NCBI Taxonomy" id="1041015"/>
    <lineage>
        <taxon>Eukaryota</taxon>
        <taxon>Metazoa</taxon>
        <taxon>Ecdysozoa</taxon>
        <taxon>Arthropoda</taxon>
        <taxon>Hexapoda</taxon>
        <taxon>Insecta</taxon>
        <taxon>Pterygota</taxon>
        <taxon>Neoptera</taxon>
        <taxon>Endopterygota</taxon>
        <taxon>Diptera</taxon>
        <taxon>Brachycera</taxon>
        <taxon>Muscomorpha</taxon>
        <taxon>Ephydroidea</taxon>
        <taxon>Drosophilidae</taxon>
        <taxon>Drosophila</taxon>
        <taxon>Sophophora</taxon>
    </lineage>
</organism>
<reference evidence="2" key="1">
    <citation type="journal article" date="2021" name="Elife">
        <title>Highly contiguous assemblies of 101 drosophilid genomes.</title>
        <authorList>
            <person name="Kim B.Y."/>
            <person name="Wang J.R."/>
            <person name="Miller D.E."/>
            <person name="Barmina O."/>
            <person name="Delaney E."/>
            <person name="Thompson A."/>
            <person name="Comeault A.A."/>
            <person name="Peede D."/>
            <person name="D'Agostino E.R."/>
            <person name="Pelaez J."/>
            <person name="Aguilar J.M."/>
            <person name="Haji D."/>
            <person name="Matsunaga T."/>
            <person name="Armstrong E.E."/>
            <person name="Zych M."/>
            <person name="Ogawa Y."/>
            <person name="Stamenkovic-Radak M."/>
            <person name="Jelic M."/>
            <person name="Veselinovic M.S."/>
            <person name="Tanaskovic M."/>
            <person name="Eric P."/>
            <person name="Gao J.J."/>
            <person name="Katoh T.K."/>
            <person name="Toda M.J."/>
            <person name="Watabe H."/>
            <person name="Watada M."/>
            <person name="Davis J.S."/>
            <person name="Moyle L.C."/>
            <person name="Manoli G."/>
            <person name="Bertolini E."/>
            <person name="Kostal V."/>
            <person name="Hawley R.S."/>
            <person name="Takahashi A."/>
            <person name="Jones C.D."/>
            <person name="Price D.K."/>
            <person name="Whiteman N."/>
            <person name="Kopp A."/>
            <person name="Matute D.R."/>
            <person name="Petrov D.A."/>
        </authorList>
    </citation>
    <scope>NUCLEOTIDE SEQUENCE [LARGE SCALE GENOMIC DNA]</scope>
</reference>